<evidence type="ECO:0000259" key="7">
    <source>
        <dbReference type="PROSITE" id="PS50035"/>
    </source>
</evidence>
<dbReference type="GO" id="GO:0032049">
    <property type="term" value="P:cardiolipin biosynthetic process"/>
    <property type="evidence" value="ECO:0007669"/>
    <property type="project" value="UniProtKB-ARBA"/>
</dbReference>
<evidence type="ECO:0000256" key="3">
    <source>
        <dbReference type="ARBA" id="ARBA00018392"/>
    </source>
</evidence>
<comment type="function">
    <text evidence="1">Could be a virulence factor.</text>
</comment>
<keyword evidence="6" id="KW-0472">Membrane</keyword>
<evidence type="ECO:0000256" key="5">
    <source>
        <dbReference type="ARBA" id="ARBA00029594"/>
    </source>
</evidence>
<dbReference type="PROSITE" id="PS50035">
    <property type="entry name" value="PLD"/>
    <property type="match status" value="2"/>
</dbReference>
<dbReference type="GO" id="GO:0030572">
    <property type="term" value="F:phosphatidyltransferase activity"/>
    <property type="evidence" value="ECO:0007669"/>
    <property type="project" value="UniProtKB-ARBA"/>
</dbReference>
<dbReference type="PANTHER" id="PTHR21248:SF12">
    <property type="entry name" value="CARDIOLIPIN SYNTHASE C"/>
    <property type="match status" value="1"/>
</dbReference>
<keyword evidence="6" id="KW-1133">Transmembrane helix</keyword>
<evidence type="ECO:0000256" key="1">
    <source>
        <dbReference type="ARBA" id="ARBA00003145"/>
    </source>
</evidence>
<dbReference type="Gene3D" id="3.30.870.10">
    <property type="entry name" value="Endonuclease Chain A"/>
    <property type="match status" value="2"/>
</dbReference>
<dbReference type="PANTHER" id="PTHR21248">
    <property type="entry name" value="CARDIOLIPIN SYNTHASE"/>
    <property type="match status" value="1"/>
</dbReference>
<feature type="transmembrane region" description="Helical" evidence="6">
    <location>
        <begin position="6"/>
        <end position="24"/>
    </location>
</feature>
<dbReference type="OrthoDB" id="9814092at2"/>
<comment type="subcellular location">
    <subcellularLocation>
        <location evidence="2">Secreted</location>
    </subcellularLocation>
</comment>
<dbReference type="CDD" id="cd09111">
    <property type="entry name" value="PLDc_ymdC_like_1"/>
    <property type="match status" value="1"/>
</dbReference>
<dbReference type="Proteomes" id="UP000035017">
    <property type="component" value="Unassembled WGS sequence"/>
</dbReference>
<gene>
    <name evidence="8" type="ORF">RU07_21295</name>
</gene>
<proteinExistence type="predicted"/>
<organism evidence="8 9">
    <name type="scientific">Agrobacterium tumefaciens</name>
    <dbReference type="NCBI Taxonomy" id="358"/>
    <lineage>
        <taxon>Bacteria</taxon>
        <taxon>Pseudomonadati</taxon>
        <taxon>Pseudomonadota</taxon>
        <taxon>Alphaproteobacteria</taxon>
        <taxon>Hyphomicrobiales</taxon>
        <taxon>Rhizobiaceae</taxon>
        <taxon>Rhizobium/Agrobacterium group</taxon>
        <taxon>Agrobacterium</taxon>
        <taxon>Agrobacterium tumefaciens complex</taxon>
    </lineage>
</organism>
<dbReference type="Pfam" id="PF13091">
    <property type="entry name" value="PLDc_2"/>
    <property type="match status" value="2"/>
</dbReference>
<dbReference type="GO" id="GO:0005576">
    <property type="term" value="C:extracellular region"/>
    <property type="evidence" value="ECO:0007669"/>
    <property type="project" value="UniProtKB-SubCell"/>
</dbReference>
<dbReference type="CDD" id="cd09113">
    <property type="entry name" value="PLDc_ymdC_like_2"/>
    <property type="match status" value="1"/>
</dbReference>
<keyword evidence="4" id="KW-0964">Secreted</keyword>
<evidence type="ECO:0000313" key="8">
    <source>
        <dbReference type="EMBL" id="KIP99186.1"/>
    </source>
</evidence>
<dbReference type="EMBL" id="JXQV01000030">
    <property type="protein sequence ID" value="KIP99186.1"/>
    <property type="molecule type" value="Genomic_DNA"/>
</dbReference>
<evidence type="ECO:0000256" key="6">
    <source>
        <dbReference type="SAM" id="Phobius"/>
    </source>
</evidence>
<feature type="domain" description="PLD phosphodiesterase" evidence="7">
    <location>
        <begin position="410"/>
        <end position="437"/>
    </location>
</feature>
<feature type="domain" description="PLD phosphodiesterase" evidence="7">
    <location>
        <begin position="173"/>
        <end position="200"/>
    </location>
</feature>
<evidence type="ECO:0000256" key="2">
    <source>
        <dbReference type="ARBA" id="ARBA00004613"/>
    </source>
</evidence>
<dbReference type="InterPro" id="IPR025202">
    <property type="entry name" value="PLD-like_dom"/>
</dbReference>
<evidence type="ECO:0000256" key="4">
    <source>
        <dbReference type="ARBA" id="ARBA00022525"/>
    </source>
</evidence>
<evidence type="ECO:0000313" key="9">
    <source>
        <dbReference type="Proteomes" id="UP000035017"/>
    </source>
</evidence>
<dbReference type="SMART" id="SM00155">
    <property type="entry name" value="PLDc"/>
    <property type="match status" value="2"/>
</dbReference>
<name>A0A0D0KMC6_AGRTU</name>
<reference evidence="8 9" key="1">
    <citation type="submission" date="2014-12" db="EMBL/GenBank/DDBJ databases">
        <title>16Stimator: statistical estimation of ribosomal gene copy numbers from draft genome assemblies.</title>
        <authorList>
            <person name="Perisin M.A."/>
            <person name="Vetter M."/>
            <person name="Gilbert J.A."/>
            <person name="Bergelson J."/>
        </authorList>
    </citation>
    <scope>NUCLEOTIDE SEQUENCE [LARGE SCALE GENOMIC DNA]</scope>
    <source>
        <strain evidence="8 9">MEJ076</strain>
    </source>
</reference>
<accession>A0A0D0KMC6</accession>
<sequence length="520" mass="58052">MTENSLILICISVVLAILASIILASRHRDKLIIKIATTALPKSDDATPLDRHWTDIRRGQSQGNALSLIQSNMAAFAARVNSARAAGRSLDLMYYMWNADLTGQLMMREVIAAADRGVRVRLLLDDLGVSISDRAFQAIDSHPNIELRLFNPTKARENVFRRGLEMVLRFRSVNRRMHNKAWIADGRILIVGGRNIGDAYFDAAEQANFRDFDVIARGDCISDAEEIFDDYWNSSVSVPVRSLLARRPSKLAKLRRKMDMLASGAAARPYLAKVESQHHSGSFLMSDSLHWVDNAKVVADPPEKAAGKRRSGHNFLMETLLPVMEDTAQQLNITSPYFIPGQKGVETFSRLSASGASVCILTNSLAATDVAAVHAGYSRYRRPLLINGIKIHELRSLADQNKSFSLRGSGQASLHTKAFTRDSEIGFIGSLNFDPRSMSLNTEMGMLFSSPELVEEMDVIFKEETSRQMSFELTLNERRNVTWTGMVKGVPKRYRREPYASFSRRLLVGVMGLLPLESQL</sequence>
<dbReference type="InterPro" id="IPR001736">
    <property type="entry name" value="PLipase_D/transphosphatidylase"/>
</dbReference>
<keyword evidence="6" id="KW-0812">Transmembrane</keyword>
<dbReference type="SUPFAM" id="SSF56024">
    <property type="entry name" value="Phospholipase D/nuclease"/>
    <property type="match status" value="2"/>
</dbReference>
<dbReference type="AlphaFoldDB" id="A0A0D0KMC6"/>
<comment type="caution">
    <text evidence="8">The sequence shown here is derived from an EMBL/GenBank/DDBJ whole genome shotgun (WGS) entry which is preliminary data.</text>
</comment>
<protein>
    <recommendedName>
        <fullName evidence="3">Phospholipase D</fullName>
    </recommendedName>
    <alternativeName>
        <fullName evidence="5">Choline phosphatase</fullName>
    </alternativeName>
</protein>